<sequence>MADLKNVVTAAIRTFKNLLAPLLILFFLCKTLALINKYCWLLLLSFFEYKRISKDVYKCNLLLAKLSSSVHKERNVLSVVTKDSSKEKCYLKPTSHIGEIEASS</sequence>
<proteinExistence type="predicted"/>
<dbReference type="Proteomes" id="UP000242254">
    <property type="component" value="Unassembled WGS sequence"/>
</dbReference>
<keyword evidence="2" id="KW-1185">Reference proteome</keyword>
<reference evidence="1 2" key="1">
    <citation type="journal article" date="2016" name="Proc. Natl. Acad. Sci. U.S.A.">
        <title>Lipid metabolic changes in an early divergent fungus govern the establishment of a mutualistic symbiosis with endobacteria.</title>
        <authorList>
            <person name="Lastovetsky O.A."/>
            <person name="Gaspar M.L."/>
            <person name="Mondo S.J."/>
            <person name="LaButti K.M."/>
            <person name="Sandor L."/>
            <person name="Grigoriev I.V."/>
            <person name="Henry S.A."/>
            <person name="Pawlowska T.E."/>
        </authorList>
    </citation>
    <scope>NUCLEOTIDE SEQUENCE [LARGE SCALE GENOMIC DNA]</scope>
    <source>
        <strain evidence="1 2">ATCC 52813</strain>
    </source>
</reference>
<organism evidence="1 2">
    <name type="scientific">Rhizopus microsporus ATCC 52813</name>
    <dbReference type="NCBI Taxonomy" id="1340429"/>
    <lineage>
        <taxon>Eukaryota</taxon>
        <taxon>Fungi</taxon>
        <taxon>Fungi incertae sedis</taxon>
        <taxon>Mucoromycota</taxon>
        <taxon>Mucoromycotina</taxon>
        <taxon>Mucoromycetes</taxon>
        <taxon>Mucorales</taxon>
        <taxon>Mucorineae</taxon>
        <taxon>Rhizopodaceae</taxon>
        <taxon>Rhizopus</taxon>
    </lineage>
</organism>
<protein>
    <submittedName>
        <fullName evidence="1">Uncharacterized protein</fullName>
    </submittedName>
</protein>
<evidence type="ECO:0000313" key="2">
    <source>
        <dbReference type="Proteomes" id="UP000242254"/>
    </source>
</evidence>
<accession>A0A2G4SEJ3</accession>
<dbReference type="EMBL" id="KZ303892">
    <property type="protein sequence ID" value="PHZ07210.1"/>
    <property type="molecule type" value="Genomic_DNA"/>
</dbReference>
<dbReference type="AlphaFoldDB" id="A0A2G4SEJ3"/>
<gene>
    <name evidence="1" type="ORF">RHIMIDRAFT_118172</name>
</gene>
<dbReference type="RefSeq" id="XP_023460918.1">
    <property type="nucleotide sequence ID" value="XM_023605361.1"/>
</dbReference>
<evidence type="ECO:0000313" key="1">
    <source>
        <dbReference type="EMBL" id="PHZ07210.1"/>
    </source>
</evidence>
<name>A0A2G4SEJ3_RHIZD</name>
<dbReference type="GeneID" id="35436351"/>